<proteinExistence type="predicted"/>
<dbReference type="Gene3D" id="1.10.10.10">
    <property type="entry name" value="Winged helix-like DNA-binding domain superfamily/Winged helix DNA-binding domain"/>
    <property type="match status" value="1"/>
</dbReference>
<dbReference type="SUPFAM" id="SSF46955">
    <property type="entry name" value="Putative DNA-binding domain"/>
    <property type="match status" value="1"/>
</dbReference>
<dbReference type="PROSITE" id="PS51702">
    <property type="entry name" value="HTH_MU"/>
    <property type="match status" value="1"/>
</dbReference>
<feature type="domain" description="HTH Mu-type" evidence="1">
    <location>
        <begin position="16"/>
        <end position="85"/>
    </location>
</feature>
<dbReference type="InterPro" id="IPR009061">
    <property type="entry name" value="DNA-bd_dom_put_sf"/>
</dbReference>
<gene>
    <name evidence="2" type="ORF">DUU06_16410</name>
</gene>
<accession>A0A5V0BA09</accession>
<dbReference type="InterPro" id="IPR003314">
    <property type="entry name" value="Mu-type_HTH"/>
</dbReference>
<organism evidence="2">
    <name type="scientific">Salmonella enteritidis</name>
    <dbReference type="NCBI Taxonomy" id="149539"/>
    <lineage>
        <taxon>Bacteria</taxon>
        <taxon>Pseudomonadati</taxon>
        <taxon>Pseudomonadota</taxon>
        <taxon>Gammaproteobacteria</taxon>
        <taxon>Enterobacterales</taxon>
        <taxon>Enterobacteriaceae</taxon>
        <taxon>Salmonella</taxon>
    </lineage>
</organism>
<dbReference type="GO" id="GO:0003677">
    <property type="term" value="F:DNA binding"/>
    <property type="evidence" value="ECO:0007669"/>
    <property type="project" value="InterPro"/>
</dbReference>
<dbReference type="EMBL" id="AAGVVM010000032">
    <property type="protein sequence ID" value="EBS5459245.1"/>
    <property type="molecule type" value="Genomic_DNA"/>
</dbReference>
<protein>
    <recommendedName>
        <fullName evidence="1">HTH Mu-type domain-containing protein</fullName>
    </recommendedName>
</protein>
<dbReference type="InterPro" id="IPR036388">
    <property type="entry name" value="WH-like_DNA-bd_sf"/>
</dbReference>
<sequence length="126" mass="14238">MTERTSLSTSIGNDDADQWLTAEGFAGMEGMPSTPRGARLRLEKLAAMHPEIKRKRTGHKGFVYHISAAEMSLKTERGKQQEDRIEGDEQLNLWIQLFKIMKPSSREKMLKIAMEQVASDLSSDTK</sequence>
<reference evidence="2" key="1">
    <citation type="submission" date="2018-07" db="EMBL/GenBank/DDBJ databases">
        <authorList>
            <person name="Ashton P.M."/>
            <person name="Dallman T."/>
            <person name="Nair S."/>
            <person name="De Pinna E."/>
            <person name="Peters T."/>
            <person name="Grant K."/>
        </authorList>
    </citation>
    <scope>NUCLEOTIDE SEQUENCE</scope>
    <source>
        <strain evidence="2">245081</strain>
    </source>
</reference>
<dbReference type="AlphaFoldDB" id="A0A5V0BA09"/>
<evidence type="ECO:0000259" key="1">
    <source>
        <dbReference type="PROSITE" id="PS51702"/>
    </source>
</evidence>
<name>A0A5V0BA09_SALEN</name>
<evidence type="ECO:0000313" key="2">
    <source>
        <dbReference type="EMBL" id="EBS5459245.1"/>
    </source>
</evidence>
<comment type="caution">
    <text evidence="2">The sequence shown here is derived from an EMBL/GenBank/DDBJ whole genome shotgun (WGS) entry which is preliminary data.</text>
</comment>